<dbReference type="EMBL" id="JALLBG020000199">
    <property type="protein sequence ID" value="KAL3759664.1"/>
    <property type="molecule type" value="Genomic_DNA"/>
</dbReference>
<comment type="caution">
    <text evidence="1">The sequence shown here is derived from an EMBL/GenBank/DDBJ whole genome shotgun (WGS) entry which is preliminary data.</text>
</comment>
<dbReference type="Proteomes" id="UP001530293">
    <property type="component" value="Unassembled WGS sequence"/>
</dbReference>
<dbReference type="AlphaFoldDB" id="A0ABD3M6Q3"/>
<name>A0ABD3M6Q3_9STRA</name>
<dbReference type="SUPFAM" id="SSF47473">
    <property type="entry name" value="EF-hand"/>
    <property type="match status" value="1"/>
</dbReference>
<dbReference type="InterPro" id="IPR011992">
    <property type="entry name" value="EF-hand-dom_pair"/>
</dbReference>
<keyword evidence="2" id="KW-1185">Reference proteome</keyword>
<evidence type="ECO:0000313" key="1">
    <source>
        <dbReference type="EMBL" id="KAL3759664.1"/>
    </source>
</evidence>
<gene>
    <name evidence="1" type="ORF">ACHAWU_009811</name>
</gene>
<accession>A0ABD3M6Q3</accession>
<organism evidence="1 2">
    <name type="scientific">Discostella pseudostelligera</name>
    <dbReference type="NCBI Taxonomy" id="259834"/>
    <lineage>
        <taxon>Eukaryota</taxon>
        <taxon>Sar</taxon>
        <taxon>Stramenopiles</taxon>
        <taxon>Ochrophyta</taxon>
        <taxon>Bacillariophyta</taxon>
        <taxon>Coscinodiscophyceae</taxon>
        <taxon>Thalassiosirophycidae</taxon>
        <taxon>Stephanodiscales</taxon>
        <taxon>Stephanodiscaceae</taxon>
        <taxon>Discostella</taxon>
    </lineage>
</organism>
<evidence type="ECO:0008006" key="3">
    <source>
        <dbReference type="Google" id="ProtNLM"/>
    </source>
</evidence>
<evidence type="ECO:0000313" key="2">
    <source>
        <dbReference type="Proteomes" id="UP001530293"/>
    </source>
</evidence>
<sequence>MLRRLFRGGEKEMNQLQRNVKRMMTVQKREVRGVSDVIFTVGRSETIAFKAENESRRGKGEPYFVRVKNDIGKEKMVVIWVKFSSNRGDFLTDIVLSSTEPNHKHFFLGNTQGYKLIIHPEMRGMAAVDPTLCLMIKKEAGKSRFVTDVRVSYTRADHMDLRRQNYEMLPVCLSNFGLSYANVWIRWTTSSLVRLTNADHLEKELKDYSEMLAKSPENKILLQMVDELKWRLREAQLAEEEHAKDIPKDDLTYTKEFLALTSRELAKCCSVFRKSIANARGERVSIDDYCIFLREPLSMAPFIRQIFELPASSSGMLVQHPSSNNVPIFDVGATLKATAVFCMLCSPELMKFVFNWQDPRGTGFIESKQFLDVLGIFHPRHRDDVLAGTLKKIDFPLGEMMSFSEFECYMKKFPRLLYPAFRVQEKMRQKFFGSGWWNRKLRLYCEARKHLELERKRSQESEDKERRQRYAISEELKYESIELSIAMRRKRRQRSNT</sequence>
<reference evidence="1 2" key="1">
    <citation type="submission" date="2024-10" db="EMBL/GenBank/DDBJ databases">
        <title>Updated reference genomes for cyclostephanoid diatoms.</title>
        <authorList>
            <person name="Roberts W.R."/>
            <person name="Alverson A.J."/>
        </authorList>
    </citation>
    <scope>NUCLEOTIDE SEQUENCE [LARGE SCALE GENOMIC DNA]</scope>
    <source>
        <strain evidence="1 2">AJA232-27</strain>
    </source>
</reference>
<proteinExistence type="predicted"/>
<protein>
    <recommendedName>
        <fullName evidence="3">Calmodulin</fullName>
    </recommendedName>
</protein>